<organism evidence="1">
    <name type="scientific">marine sediment metagenome</name>
    <dbReference type="NCBI Taxonomy" id="412755"/>
    <lineage>
        <taxon>unclassified sequences</taxon>
        <taxon>metagenomes</taxon>
        <taxon>ecological metagenomes</taxon>
    </lineage>
</organism>
<evidence type="ECO:0000313" key="1">
    <source>
        <dbReference type="EMBL" id="KKL73044.1"/>
    </source>
</evidence>
<gene>
    <name evidence="1" type="ORF">LCGC14_2078850</name>
</gene>
<sequence>MSADPKDIASVEALRERVAELEKLAIDDQSGKSWRSIVLNSEFQDGEVDRIASDYLNRTEAAEAHATELARELEATRATLLYYLPASKLGSAALASTPAQALERHKALENCAVVLRCYAKNKIGDVIKGALERLDALTPETKA</sequence>
<dbReference type="AlphaFoldDB" id="A0A0F9EGE5"/>
<name>A0A0F9EGE5_9ZZZZ</name>
<accession>A0A0F9EGE5</accession>
<reference evidence="1" key="1">
    <citation type="journal article" date="2015" name="Nature">
        <title>Complex archaea that bridge the gap between prokaryotes and eukaryotes.</title>
        <authorList>
            <person name="Spang A."/>
            <person name="Saw J.H."/>
            <person name="Jorgensen S.L."/>
            <person name="Zaremba-Niedzwiedzka K."/>
            <person name="Martijn J."/>
            <person name="Lind A.E."/>
            <person name="van Eijk R."/>
            <person name="Schleper C."/>
            <person name="Guy L."/>
            <person name="Ettema T.J."/>
        </authorList>
    </citation>
    <scope>NUCLEOTIDE SEQUENCE</scope>
</reference>
<proteinExistence type="predicted"/>
<protein>
    <submittedName>
        <fullName evidence="1">Uncharacterized protein</fullName>
    </submittedName>
</protein>
<dbReference type="EMBL" id="LAZR01025084">
    <property type="protein sequence ID" value="KKL73044.1"/>
    <property type="molecule type" value="Genomic_DNA"/>
</dbReference>
<comment type="caution">
    <text evidence="1">The sequence shown here is derived from an EMBL/GenBank/DDBJ whole genome shotgun (WGS) entry which is preliminary data.</text>
</comment>